<dbReference type="EMBL" id="PPCN01000014">
    <property type="protein sequence ID" value="POF28376.1"/>
    <property type="molecule type" value="Genomic_DNA"/>
</dbReference>
<protein>
    <submittedName>
        <fullName evidence="9">Biopolymer transport protein ExbD</fullName>
    </submittedName>
</protein>
<reference evidence="9 10" key="1">
    <citation type="submission" date="2018-01" db="EMBL/GenBank/DDBJ databases">
        <title>Genomic Encyclopedia of Archaeal and Bacterial Type Strains, Phase II (KMG-II): from individual species to whole genera.</title>
        <authorList>
            <person name="Goeker M."/>
        </authorList>
    </citation>
    <scope>NUCLEOTIDE SEQUENCE [LARGE SCALE GENOMIC DNA]</scope>
    <source>
        <strain evidence="9 10">DSM 17023</strain>
    </source>
</reference>
<evidence type="ECO:0000256" key="8">
    <source>
        <dbReference type="SAM" id="Phobius"/>
    </source>
</evidence>
<evidence type="ECO:0000256" key="4">
    <source>
        <dbReference type="ARBA" id="ARBA00022692"/>
    </source>
</evidence>
<dbReference type="GO" id="GO:0015031">
    <property type="term" value="P:protein transport"/>
    <property type="evidence" value="ECO:0007669"/>
    <property type="project" value="UniProtKB-KW"/>
</dbReference>
<keyword evidence="10" id="KW-1185">Reference proteome</keyword>
<evidence type="ECO:0000256" key="2">
    <source>
        <dbReference type="ARBA" id="ARBA00005811"/>
    </source>
</evidence>
<evidence type="ECO:0000256" key="7">
    <source>
        <dbReference type="RuleBase" id="RU003879"/>
    </source>
</evidence>
<evidence type="ECO:0000313" key="9">
    <source>
        <dbReference type="EMBL" id="POF28376.1"/>
    </source>
</evidence>
<proteinExistence type="inferred from homology"/>
<sequence>MIRVPRKPARRPLETTISLINIVFLMLIFFLVAGRLAPPQDPEVTLSQAEKADPLPPPDALYARADGTLHYREQPVSAQEYLSQHILAEETSKPVVRLAADESLKAEDLLRHVGALYRAGAGRVVIVTRTSSE</sequence>
<keyword evidence="7" id="KW-0653">Protein transport</keyword>
<keyword evidence="4 7" id="KW-0812">Transmembrane</keyword>
<dbReference type="GO" id="GO:0022857">
    <property type="term" value="F:transmembrane transporter activity"/>
    <property type="evidence" value="ECO:0007669"/>
    <property type="project" value="InterPro"/>
</dbReference>
<evidence type="ECO:0000313" key="10">
    <source>
        <dbReference type="Proteomes" id="UP000236959"/>
    </source>
</evidence>
<organism evidence="9 10">
    <name type="scientific">Roseibium marinum</name>
    <dbReference type="NCBI Taxonomy" id="281252"/>
    <lineage>
        <taxon>Bacteria</taxon>
        <taxon>Pseudomonadati</taxon>
        <taxon>Pseudomonadota</taxon>
        <taxon>Alphaproteobacteria</taxon>
        <taxon>Hyphomicrobiales</taxon>
        <taxon>Stappiaceae</taxon>
        <taxon>Roseibium</taxon>
    </lineage>
</organism>
<keyword evidence="6 8" id="KW-0472">Membrane</keyword>
<feature type="transmembrane region" description="Helical" evidence="8">
    <location>
        <begin position="12"/>
        <end position="33"/>
    </location>
</feature>
<dbReference type="AlphaFoldDB" id="A0A2S3UKZ8"/>
<comment type="caution">
    <text evidence="9">The sequence shown here is derived from an EMBL/GenBank/DDBJ whole genome shotgun (WGS) entry which is preliminary data.</text>
</comment>
<gene>
    <name evidence="9" type="ORF">CLV41_11447</name>
</gene>
<keyword evidence="7" id="KW-0813">Transport</keyword>
<name>A0A2S3UKZ8_9HYPH</name>
<comment type="similarity">
    <text evidence="2 7">Belongs to the ExbD/TolR family.</text>
</comment>
<accession>A0A2S3UKZ8</accession>
<evidence type="ECO:0000256" key="1">
    <source>
        <dbReference type="ARBA" id="ARBA00004162"/>
    </source>
</evidence>
<dbReference type="OrthoDB" id="8479787at2"/>
<dbReference type="Proteomes" id="UP000236959">
    <property type="component" value="Unassembled WGS sequence"/>
</dbReference>
<dbReference type="RefSeq" id="WP_103224988.1">
    <property type="nucleotide sequence ID" value="NZ_PPCN01000014.1"/>
</dbReference>
<dbReference type="Pfam" id="PF02472">
    <property type="entry name" value="ExbD"/>
    <property type="match status" value="1"/>
</dbReference>
<keyword evidence="5 8" id="KW-1133">Transmembrane helix</keyword>
<keyword evidence="3" id="KW-1003">Cell membrane</keyword>
<dbReference type="InterPro" id="IPR003400">
    <property type="entry name" value="ExbD"/>
</dbReference>
<evidence type="ECO:0000256" key="3">
    <source>
        <dbReference type="ARBA" id="ARBA00022475"/>
    </source>
</evidence>
<comment type="subcellular location">
    <subcellularLocation>
        <location evidence="1">Cell membrane</location>
        <topology evidence="1">Single-pass membrane protein</topology>
    </subcellularLocation>
    <subcellularLocation>
        <location evidence="7">Cell membrane</location>
        <topology evidence="7">Single-pass type II membrane protein</topology>
    </subcellularLocation>
</comment>
<dbReference type="GO" id="GO:0005886">
    <property type="term" value="C:plasma membrane"/>
    <property type="evidence" value="ECO:0007669"/>
    <property type="project" value="UniProtKB-SubCell"/>
</dbReference>
<evidence type="ECO:0000256" key="5">
    <source>
        <dbReference type="ARBA" id="ARBA00022989"/>
    </source>
</evidence>
<evidence type="ECO:0000256" key="6">
    <source>
        <dbReference type="ARBA" id="ARBA00023136"/>
    </source>
</evidence>